<gene>
    <name evidence="1" type="ORF">CLV78_102562</name>
</gene>
<name>A0A2T0RW41_9RHOB</name>
<organism evidence="1 2">
    <name type="scientific">Aliiruegeria haliotis</name>
    <dbReference type="NCBI Taxonomy" id="1280846"/>
    <lineage>
        <taxon>Bacteria</taxon>
        <taxon>Pseudomonadati</taxon>
        <taxon>Pseudomonadota</taxon>
        <taxon>Alphaproteobacteria</taxon>
        <taxon>Rhodobacterales</taxon>
        <taxon>Roseobacteraceae</taxon>
        <taxon>Aliiruegeria</taxon>
    </lineage>
</organism>
<keyword evidence="2" id="KW-1185">Reference proteome</keyword>
<dbReference type="RefSeq" id="WP_158263488.1">
    <property type="nucleotide sequence ID" value="NZ_PVTD01000002.1"/>
</dbReference>
<evidence type="ECO:0000313" key="1">
    <source>
        <dbReference type="EMBL" id="PRY25384.1"/>
    </source>
</evidence>
<evidence type="ECO:0000313" key="2">
    <source>
        <dbReference type="Proteomes" id="UP000239480"/>
    </source>
</evidence>
<dbReference type="AlphaFoldDB" id="A0A2T0RW41"/>
<accession>A0A2T0RW41</accession>
<sequence>MTHLVRHMIDTPRAALLAAGVNDMTQLLLPRGLRIETLLDRIETHQ</sequence>
<dbReference type="Proteomes" id="UP000239480">
    <property type="component" value="Unassembled WGS sequence"/>
</dbReference>
<reference evidence="1 2" key="1">
    <citation type="submission" date="2018-03" db="EMBL/GenBank/DDBJ databases">
        <title>Genomic Encyclopedia of Archaeal and Bacterial Type Strains, Phase II (KMG-II): from individual species to whole genera.</title>
        <authorList>
            <person name="Goeker M."/>
        </authorList>
    </citation>
    <scope>NUCLEOTIDE SEQUENCE [LARGE SCALE GENOMIC DNA]</scope>
    <source>
        <strain evidence="1 2">DSM 29328</strain>
    </source>
</reference>
<comment type="caution">
    <text evidence="1">The sequence shown here is derived from an EMBL/GenBank/DDBJ whole genome shotgun (WGS) entry which is preliminary data.</text>
</comment>
<protein>
    <submittedName>
        <fullName evidence="1">Uncharacterized protein</fullName>
    </submittedName>
</protein>
<proteinExistence type="predicted"/>
<dbReference type="EMBL" id="PVTD01000002">
    <property type="protein sequence ID" value="PRY25384.1"/>
    <property type="molecule type" value="Genomic_DNA"/>
</dbReference>